<evidence type="ECO:0000313" key="1">
    <source>
        <dbReference type="EMBL" id="ART31813.1"/>
    </source>
</evidence>
<protein>
    <submittedName>
        <fullName evidence="1">Uncharacterized protein</fullName>
    </submittedName>
</protein>
<proteinExistence type="predicted"/>
<keyword evidence="1" id="KW-0496">Mitochondrion</keyword>
<name>A0A1Y0B355_9LAMI</name>
<dbReference type="EMBL" id="KY774314">
    <property type="protein sequence ID" value="ART31813.1"/>
    <property type="molecule type" value="Genomic_DNA"/>
</dbReference>
<organism evidence="1">
    <name type="scientific">Utricularia reniformis</name>
    <dbReference type="NCBI Taxonomy" id="192314"/>
    <lineage>
        <taxon>Eukaryota</taxon>
        <taxon>Viridiplantae</taxon>
        <taxon>Streptophyta</taxon>
        <taxon>Embryophyta</taxon>
        <taxon>Tracheophyta</taxon>
        <taxon>Spermatophyta</taxon>
        <taxon>Magnoliopsida</taxon>
        <taxon>eudicotyledons</taxon>
        <taxon>Gunneridae</taxon>
        <taxon>Pentapetalae</taxon>
        <taxon>asterids</taxon>
        <taxon>lamiids</taxon>
        <taxon>Lamiales</taxon>
        <taxon>Lentibulariaceae</taxon>
        <taxon>Utricularia</taxon>
    </lineage>
</organism>
<accession>A0A1Y0B355</accession>
<reference evidence="1" key="1">
    <citation type="submission" date="2017-03" db="EMBL/GenBank/DDBJ databases">
        <title>The mitochondrial genome of the carnivorous plant Utricularia reniformis (Lentibulariaceae): structure, comparative analysis and evolutionary landmarks.</title>
        <authorList>
            <person name="Silva S.R."/>
            <person name="Alvarenga D.O."/>
            <person name="Michael T.P."/>
            <person name="Miranda V.F.O."/>
            <person name="Varani A.M."/>
        </authorList>
    </citation>
    <scope>NUCLEOTIDE SEQUENCE</scope>
</reference>
<gene>
    <name evidence="1" type="ORF">AEK19_MT1629</name>
</gene>
<sequence length="54" mass="5851">MLTLSSFHQDDAGQLVQGKVSGVPPRVLLALMQYCYGRVTGPINSASVKRISFL</sequence>
<geneLocation type="mitochondrion" evidence="1"/>
<dbReference type="AlphaFoldDB" id="A0A1Y0B355"/>